<dbReference type="PROSITE" id="PS51011">
    <property type="entry name" value="ARID"/>
    <property type="match status" value="1"/>
</dbReference>
<dbReference type="InterPro" id="IPR001606">
    <property type="entry name" value="ARID_dom"/>
</dbReference>
<sequence length="1029" mass="111875">MNSQNQQPPLNLSDPQLQARLALLAAQQQNLQDRQPVSQDHIAAMAAAVGSMQGQNREAIMKQLQALQNSQAHRARLVAQQTVSQQSQPGPSAPSPANQQGVSAPSPITAPSPSNPLHQDSFQHPGMPRSGSGDNPLNQQQQQQQQQQQTQPLMSQQQRELFLAQQRAHQQQSMAGSSDGSVRPPLQAQPNLPGQPQGQSPRQPLSHVQQRQNFLKTFLGYFQNTGQQPPPAIFDNGEREGAFKVGDGWMDVIDLLMAVMKAGGILNAMQQPADSPAWRNLLAAKNIPTTLPYPIPAPKPPNSDPNAPPTMTTDPVQYLAAAYFAYIHGFETHMQKTRQASYARQQAMAIAQGRPPPPPPVMPSLAGFRLPGQAPSPADSWSSAQAQTPAPAAPPLPPPLNTSAQPPPASTSTIPTPTHPAPSPSDSSTKSSTTSGPLRARKTSSKKEKKDLSVNTMNVPSPVDGEAETPTGSSGGKKRKRKNANPSQPETASTPAPPPTVSTPAPEPPTEPTKRARYRVEYRPINFPVQTFAGWEPSMVSSTFAKHSLRQGTRPIHDLAVVDMEAILMGLRSRMPKELGYAVTVLNMLSMSHPEENINGLPLHHLREIFIELLDLTEEAAFGDEGWSGWLKNWHDLNDVKEESPLATDYKNSCMDNLNKMPFSELERLGRDFDFSIYQDEEEYQWRKEETCGGTEIVLACINMLRNFSMLPDNQELMASYPQMINLLASISDARLCRLPGESRTKIKRPFSILELARIRRDCVSILVNIGEYVELPRVPSSSSLAIFRLLSTFIASGWESNALSEPIYGPTLSSSVRDVGPPTIVPSIDRALAAFSLLAQPDANREALGSSVPPSELIDLYQSLLKLLPVTKRQFEAMHTIEETLGYNETLALCLYSLAFLSPLHVRANMRNVPGSVPLLTRIIFDTALQKSDYRSNPFGILCRRLCETLGVLNGTVSPAGTVEGPSGMGFGAGGIEGSGWKFASGRVENGWLAGKEEGVLGAILGVKGMSWAALGELDGMVWGGYSI</sequence>
<dbReference type="EMBL" id="AMKT01000006">
    <property type="protein sequence ID" value="OXG30149.1"/>
    <property type="molecule type" value="Genomic_DNA"/>
</dbReference>
<feature type="compositionally biased region" description="Polar residues" evidence="1">
    <location>
        <begin position="167"/>
        <end position="180"/>
    </location>
</feature>
<gene>
    <name evidence="3" type="ORF">C361_00242</name>
</gene>
<organism evidence="3 4">
    <name type="scientific">Cryptococcus neoformans Tu259-1</name>
    <dbReference type="NCBI Taxonomy" id="1230072"/>
    <lineage>
        <taxon>Eukaryota</taxon>
        <taxon>Fungi</taxon>
        <taxon>Dikarya</taxon>
        <taxon>Basidiomycota</taxon>
        <taxon>Agaricomycotina</taxon>
        <taxon>Tremellomycetes</taxon>
        <taxon>Tremellales</taxon>
        <taxon>Cryptococcaceae</taxon>
        <taxon>Cryptococcus</taxon>
        <taxon>Cryptococcus neoformans species complex</taxon>
    </lineage>
</organism>
<dbReference type="GO" id="GO:0003677">
    <property type="term" value="F:DNA binding"/>
    <property type="evidence" value="ECO:0007669"/>
    <property type="project" value="InterPro"/>
</dbReference>
<name>A0A854QRM1_CRYNE</name>
<evidence type="ECO:0000313" key="3">
    <source>
        <dbReference type="EMBL" id="OXG30149.1"/>
    </source>
</evidence>
<comment type="caution">
    <text evidence="3">The sequence shown here is derived from an EMBL/GenBank/DDBJ whole genome shotgun (WGS) entry which is preliminary data.</text>
</comment>
<accession>A0A854QRM1</accession>
<evidence type="ECO:0000259" key="2">
    <source>
        <dbReference type="PROSITE" id="PS51011"/>
    </source>
</evidence>
<protein>
    <recommendedName>
        <fullName evidence="2">ARID domain-containing protein</fullName>
    </recommendedName>
</protein>
<feature type="compositionally biased region" description="Low complexity" evidence="1">
    <location>
        <begin position="139"/>
        <end position="158"/>
    </location>
</feature>
<feature type="compositionally biased region" description="Pro residues" evidence="1">
    <location>
        <begin position="495"/>
        <end position="511"/>
    </location>
</feature>
<feature type="compositionally biased region" description="Pro residues" evidence="1">
    <location>
        <begin position="391"/>
        <end position="409"/>
    </location>
</feature>
<feature type="compositionally biased region" description="Low complexity" evidence="1">
    <location>
        <begin position="424"/>
        <end position="435"/>
    </location>
</feature>
<feature type="compositionally biased region" description="Low complexity" evidence="1">
    <location>
        <begin position="192"/>
        <end position="206"/>
    </location>
</feature>
<evidence type="ECO:0000256" key="1">
    <source>
        <dbReference type="SAM" id="MobiDB-lite"/>
    </source>
</evidence>
<feature type="compositionally biased region" description="Low complexity" evidence="1">
    <location>
        <begin position="84"/>
        <end position="107"/>
    </location>
</feature>
<dbReference type="Proteomes" id="UP000199727">
    <property type="component" value="Unassembled WGS sequence"/>
</dbReference>
<dbReference type="PANTHER" id="PTHR46563">
    <property type="entry name" value="RING-TYPE DOMAIN-CONTAINING PROTEIN"/>
    <property type="match status" value="1"/>
</dbReference>
<proteinExistence type="predicted"/>
<dbReference type="SMART" id="SM01014">
    <property type="entry name" value="ARID"/>
    <property type="match status" value="1"/>
</dbReference>
<feature type="domain" description="ARID" evidence="2">
    <location>
        <begin position="208"/>
        <end position="335"/>
    </location>
</feature>
<dbReference type="AlphaFoldDB" id="A0A854QRM1"/>
<reference evidence="3 4" key="1">
    <citation type="submission" date="2017-06" db="EMBL/GenBank/DDBJ databases">
        <title>Global population genomics of the pathogenic fungus Cryptococcus neoformans var. grubii.</title>
        <authorList>
            <person name="Cuomo C."/>
            <person name="Litvintseva A."/>
            <person name="Chen Y."/>
            <person name="Young S."/>
            <person name="Zeng Q."/>
            <person name="Chapman S."/>
            <person name="Gujja S."/>
            <person name="Saif S."/>
            <person name="Birren B."/>
        </authorList>
    </citation>
    <scope>NUCLEOTIDE SEQUENCE [LARGE SCALE GENOMIC DNA]</scope>
    <source>
        <strain evidence="3 4">Tu259-1</strain>
    </source>
</reference>
<feature type="region of interest" description="Disordered" evidence="1">
    <location>
        <begin position="78"/>
        <end position="209"/>
    </location>
</feature>
<dbReference type="OrthoDB" id="1938591at2759"/>
<feature type="region of interest" description="Disordered" evidence="1">
    <location>
        <begin position="345"/>
        <end position="513"/>
    </location>
</feature>
<dbReference type="PANTHER" id="PTHR46563:SF3">
    <property type="entry name" value="B30.2_SPRY DOMAIN-CONTAINING PROTEIN"/>
    <property type="match status" value="1"/>
</dbReference>
<evidence type="ECO:0000313" key="4">
    <source>
        <dbReference type="Proteomes" id="UP000199727"/>
    </source>
</evidence>